<dbReference type="AlphaFoldDB" id="D7VP38"/>
<comment type="caution">
    <text evidence="1">The sequence shown here is derived from an EMBL/GenBank/DDBJ whole genome shotgun (WGS) entry which is preliminary data.</text>
</comment>
<dbReference type="Proteomes" id="UP000006258">
    <property type="component" value="Unassembled WGS sequence"/>
</dbReference>
<proteinExistence type="predicted"/>
<sequence length="55" mass="6255">MYGSDFSIPVKIQNDFGFSQRFVALAAQNKNDGSAKPFLIQKSMYSFQIRFSTVQ</sequence>
<protein>
    <submittedName>
        <fullName evidence="1">Uncharacterized protein</fullName>
    </submittedName>
</protein>
<name>D7VP38_SPHSI</name>
<evidence type="ECO:0000313" key="1">
    <source>
        <dbReference type="EMBL" id="EFK57685.1"/>
    </source>
</evidence>
<keyword evidence="2" id="KW-1185">Reference proteome</keyword>
<dbReference type="STRING" id="525373.HMPREF0766_12758"/>
<evidence type="ECO:0000313" key="2">
    <source>
        <dbReference type="Proteomes" id="UP000006258"/>
    </source>
</evidence>
<gene>
    <name evidence="1" type="ORF">HMPREF0766_12758</name>
</gene>
<organism evidence="1 2">
    <name type="scientific">Sphingobacterium spiritivorum ATCC 33861</name>
    <dbReference type="NCBI Taxonomy" id="525373"/>
    <lineage>
        <taxon>Bacteria</taxon>
        <taxon>Pseudomonadati</taxon>
        <taxon>Bacteroidota</taxon>
        <taxon>Sphingobacteriia</taxon>
        <taxon>Sphingobacteriales</taxon>
        <taxon>Sphingobacteriaceae</taxon>
        <taxon>Sphingobacterium</taxon>
    </lineage>
</organism>
<accession>D7VP38</accession>
<dbReference type="EMBL" id="ACHA02000011">
    <property type="protein sequence ID" value="EFK57685.1"/>
    <property type="molecule type" value="Genomic_DNA"/>
</dbReference>
<dbReference type="HOGENOM" id="CLU_3030113_0_0_10"/>
<reference evidence="1" key="1">
    <citation type="submission" date="2010-07" db="EMBL/GenBank/DDBJ databases">
        <authorList>
            <person name="Muzny D."/>
            <person name="Qin X."/>
            <person name="Buhay C."/>
            <person name="Dugan-Rocha S."/>
            <person name="Ding Y."/>
            <person name="Chen G."/>
            <person name="Hawes A."/>
            <person name="Holder M."/>
            <person name="Jhangiani S."/>
            <person name="Johnson A."/>
            <person name="Khan Z."/>
            <person name="Li Z."/>
            <person name="Liu W."/>
            <person name="Liu X."/>
            <person name="Perez L."/>
            <person name="Shen H."/>
            <person name="Wang Q."/>
            <person name="Watt J."/>
            <person name="Xi L."/>
            <person name="Xin Y."/>
            <person name="Zhou J."/>
            <person name="Deng J."/>
            <person name="Jiang H."/>
            <person name="Liu Y."/>
            <person name="Qu J."/>
            <person name="Song X.-Z."/>
            <person name="Zhang L."/>
            <person name="Villasana D."/>
            <person name="Johnson A."/>
            <person name="Liu J."/>
            <person name="Liyanage D."/>
            <person name="Lorensuhewa L."/>
            <person name="Robinson T."/>
            <person name="Song A."/>
            <person name="Song B.-B."/>
            <person name="Dinh H."/>
            <person name="Thornton R."/>
            <person name="Coyle M."/>
            <person name="Francisco L."/>
            <person name="Jackson L."/>
            <person name="Javaid M."/>
            <person name="Korchina V."/>
            <person name="Kovar C."/>
            <person name="Mata R."/>
            <person name="Mathew T."/>
            <person name="Ngo R."/>
            <person name="Nguyen L."/>
            <person name="Nguyen N."/>
            <person name="Okwuonu G."/>
            <person name="Ongeri F."/>
            <person name="Pham C."/>
            <person name="Simmons D."/>
            <person name="Wilczek-Boney K."/>
            <person name="Hale W."/>
            <person name="Jakkamsetti A."/>
            <person name="Pham P."/>
            <person name="Ruth R."/>
            <person name="San Lucas F."/>
            <person name="Warren J."/>
            <person name="Zhang J."/>
            <person name="Zhao Z."/>
            <person name="Zhou C."/>
            <person name="Zhu D."/>
            <person name="Lee S."/>
            <person name="Bess C."/>
            <person name="Blankenburg K."/>
            <person name="Forbes L."/>
            <person name="Fu Q."/>
            <person name="Gubbala S."/>
            <person name="Hirani K."/>
            <person name="Jayaseelan J.C."/>
            <person name="Lara F."/>
            <person name="Munidasa M."/>
            <person name="Palculict T."/>
            <person name="Patil S."/>
            <person name="Pu L.-L."/>
            <person name="Saada N."/>
            <person name="Tang L."/>
            <person name="Weissenberger G."/>
            <person name="Zhu Y."/>
            <person name="Hemphill L."/>
            <person name="Shang Y."/>
            <person name="Youmans B."/>
            <person name="Ayvaz T."/>
            <person name="Ross M."/>
            <person name="Santibanez J."/>
            <person name="Aqrawi P."/>
            <person name="Gross S."/>
            <person name="Joshi V."/>
            <person name="Fowler G."/>
            <person name="Nazareth L."/>
            <person name="Reid J."/>
            <person name="Worley K."/>
            <person name="Petrosino J."/>
            <person name="Highlander S."/>
            <person name="Gibbs R."/>
        </authorList>
    </citation>
    <scope>NUCLEOTIDE SEQUENCE [LARGE SCALE GENOMIC DNA]</scope>
    <source>
        <strain evidence="1">ATCC 33861</strain>
    </source>
</reference>